<feature type="region of interest" description="Disordered" evidence="7">
    <location>
        <begin position="193"/>
        <end position="215"/>
    </location>
</feature>
<dbReference type="Gene3D" id="3.10.10.10">
    <property type="entry name" value="HIV Type 1 Reverse Transcriptase, subunit A, domain 1"/>
    <property type="match status" value="1"/>
</dbReference>
<dbReference type="Pfam" id="PF17919">
    <property type="entry name" value="RT_RNaseH_2"/>
    <property type="match status" value="1"/>
</dbReference>
<dbReference type="Gene3D" id="3.30.420.10">
    <property type="entry name" value="Ribonuclease H-like superfamily/Ribonuclease H"/>
    <property type="match status" value="1"/>
</dbReference>
<dbReference type="Gene3D" id="1.10.340.70">
    <property type="match status" value="1"/>
</dbReference>
<evidence type="ECO:0000256" key="7">
    <source>
        <dbReference type="SAM" id="MobiDB-lite"/>
    </source>
</evidence>
<sequence>MLKLNFRHPTHRLFVDVNLLTVRQLYIFRPLEAASICPITTGRLFITDRKSKIRYLIDTGSDLCVFPRSAVRVPHRKKAKYELFAANGTVIPTYGYINVNLDLGLRRAFQWRFTIADVSKPIIGVDFLGFYNLLVDCRKQCLIDGLTSLTVAVPRQSGTESIASVRTFINSTPYHHILREYPEVTRPAGKPDFPKHNTVHHIRTTPGPPVSSRPRRLDPERLRIAKKEFDDMLASGTARTSDSPWSSPLHLVRKKDDGWRPCGDYRSLNARTIPDRYPVRHIHDFAYQLSGKTIFSTIDLVKAYNQIPVFEDDIPKTAITTSFGMFEFPYMTFGLRNAAQTFQRFIDEVLRDLDFCYGYIDDILVSSATEEEHKQHLHLLFQKLKEYGMLINTSKCVFGQSEVKFLGYTVSAAGIRPLDLKVQAIKDYPSPRNIKELRRFLGTMNFYRRFIKEAAAIQGTLNSLLAGPNSKGSQPITMTPELQTAFDECKVSLSQAALLAHPDMKAELAIQTDASDVAIGAVLQQRNESGWQPLAFFSRKLSPAQKKYSPYDRELLAIYEAIRYFRYMVEARTFTIYTDHKPLTFAFSTRRDKCSPRQFRYLDFIGQFSTDIKYIAGKENVVADSLSRIEELSSTSIDYQSLAQSQEGDAELQDLLQKGSALKLVKVTTPHADLPVYCDTSTDDHHQRPHLTPSFRRIAFDTLHNLSHPGVKATVKLVTQRFVWPGIRKDCRLWTKECQQCQRSKIQRHTSAPLSQFKLPSARFQHIHMDIVGPLTLSNGYRYCLTIVDRFTRWPEAYPLANITADTCAAAFVSGWIARFGVPERITTDRGRQFESRLFKEIAAPNGLVERLHRQMKAAIVCHDNPSWTEVLPLVLLGIRSAWKEDVQSSAAELVYGEPLRLPGQFFSTSDDAPCESCDVPDFACRLRRHMNKLAPQPTAWHSNKRPFYIPKDLSTASHVFLRQGPPIDRDTCFMTAFKICIFQGKDHKLIMYKSFIGSWVRKISVT</sequence>
<dbReference type="AlphaFoldDB" id="A0A8S4FTA5"/>
<feature type="domain" description="Integrase catalytic" evidence="9">
    <location>
        <begin position="756"/>
        <end position="848"/>
    </location>
</feature>
<keyword evidence="2" id="KW-0808">Transferase</keyword>
<keyword evidence="5" id="KW-0255">Endonuclease</keyword>
<dbReference type="InterPro" id="IPR036397">
    <property type="entry name" value="RNaseH_sf"/>
</dbReference>
<evidence type="ECO:0000259" key="9">
    <source>
        <dbReference type="PROSITE" id="PS50994"/>
    </source>
</evidence>
<dbReference type="InterPro" id="IPR001584">
    <property type="entry name" value="Integrase_cat-core"/>
</dbReference>
<evidence type="ECO:0000256" key="1">
    <source>
        <dbReference type="ARBA" id="ARBA00012493"/>
    </source>
</evidence>
<evidence type="ECO:0000256" key="5">
    <source>
        <dbReference type="ARBA" id="ARBA00022759"/>
    </source>
</evidence>
<dbReference type="InterPro" id="IPR041588">
    <property type="entry name" value="Integrase_H2C2"/>
</dbReference>
<organism evidence="10 11">
    <name type="scientific">Plutella xylostella</name>
    <name type="common">Diamondback moth</name>
    <name type="synonym">Plutella maculipennis</name>
    <dbReference type="NCBI Taxonomy" id="51655"/>
    <lineage>
        <taxon>Eukaryota</taxon>
        <taxon>Metazoa</taxon>
        <taxon>Ecdysozoa</taxon>
        <taxon>Arthropoda</taxon>
        <taxon>Hexapoda</taxon>
        <taxon>Insecta</taxon>
        <taxon>Pterygota</taxon>
        <taxon>Neoptera</taxon>
        <taxon>Endopterygota</taxon>
        <taxon>Lepidoptera</taxon>
        <taxon>Glossata</taxon>
        <taxon>Ditrysia</taxon>
        <taxon>Yponomeutoidea</taxon>
        <taxon>Plutellidae</taxon>
        <taxon>Plutella</taxon>
    </lineage>
</organism>
<dbReference type="InterPro" id="IPR021109">
    <property type="entry name" value="Peptidase_aspartic_dom_sf"/>
</dbReference>
<keyword evidence="3" id="KW-0548">Nucleotidyltransferase</keyword>
<keyword evidence="6" id="KW-0511">Multifunctional enzyme</keyword>
<dbReference type="PANTHER" id="PTHR37984">
    <property type="entry name" value="PROTEIN CBG26694"/>
    <property type="match status" value="1"/>
</dbReference>
<evidence type="ECO:0000256" key="4">
    <source>
        <dbReference type="ARBA" id="ARBA00022722"/>
    </source>
</evidence>
<keyword evidence="11" id="KW-1185">Reference proteome</keyword>
<dbReference type="Pfam" id="PF17921">
    <property type="entry name" value="Integrase_H2C2"/>
    <property type="match status" value="1"/>
</dbReference>
<feature type="domain" description="Reverse transcriptase" evidence="8">
    <location>
        <begin position="233"/>
        <end position="410"/>
    </location>
</feature>
<evidence type="ECO:0000313" key="10">
    <source>
        <dbReference type="EMBL" id="CAG9130175.1"/>
    </source>
</evidence>
<dbReference type="InterPro" id="IPR043502">
    <property type="entry name" value="DNA/RNA_pol_sf"/>
</dbReference>
<evidence type="ECO:0000256" key="6">
    <source>
        <dbReference type="ARBA" id="ARBA00023268"/>
    </source>
</evidence>
<evidence type="ECO:0000256" key="3">
    <source>
        <dbReference type="ARBA" id="ARBA00022695"/>
    </source>
</evidence>
<dbReference type="InterPro" id="IPR043128">
    <property type="entry name" value="Rev_trsase/Diguanyl_cyclase"/>
</dbReference>
<dbReference type="EC" id="2.7.7.49" evidence="1"/>
<dbReference type="GO" id="GO:0004519">
    <property type="term" value="F:endonuclease activity"/>
    <property type="evidence" value="ECO:0007669"/>
    <property type="project" value="UniProtKB-KW"/>
</dbReference>
<dbReference type="InterPro" id="IPR012337">
    <property type="entry name" value="RNaseH-like_sf"/>
</dbReference>
<proteinExistence type="predicted"/>
<accession>A0A8S4FTA5</accession>
<gene>
    <name evidence="10" type="ORF">PLXY2_LOCUS9830</name>
</gene>
<dbReference type="Pfam" id="PF00078">
    <property type="entry name" value="RVT_1"/>
    <property type="match status" value="1"/>
</dbReference>
<dbReference type="PROSITE" id="PS50878">
    <property type="entry name" value="RT_POL"/>
    <property type="match status" value="1"/>
</dbReference>
<dbReference type="FunFam" id="3.30.70.270:FF:000020">
    <property type="entry name" value="Transposon Tf2-6 polyprotein-like Protein"/>
    <property type="match status" value="1"/>
</dbReference>
<dbReference type="InterPro" id="IPR041577">
    <property type="entry name" value="RT_RNaseH_2"/>
</dbReference>
<protein>
    <recommendedName>
        <fullName evidence="1">RNA-directed DNA polymerase</fullName>
        <ecNumber evidence="1">2.7.7.49</ecNumber>
    </recommendedName>
</protein>
<dbReference type="GO" id="GO:0003964">
    <property type="term" value="F:RNA-directed DNA polymerase activity"/>
    <property type="evidence" value="ECO:0007669"/>
    <property type="project" value="UniProtKB-EC"/>
</dbReference>
<dbReference type="PROSITE" id="PS50994">
    <property type="entry name" value="INTEGRASE"/>
    <property type="match status" value="1"/>
</dbReference>
<dbReference type="GO" id="GO:0003676">
    <property type="term" value="F:nucleic acid binding"/>
    <property type="evidence" value="ECO:0007669"/>
    <property type="project" value="InterPro"/>
</dbReference>
<name>A0A8S4FTA5_PLUXY</name>
<evidence type="ECO:0000313" key="11">
    <source>
        <dbReference type="Proteomes" id="UP000653454"/>
    </source>
</evidence>
<dbReference type="GO" id="GO:0042575">
    <property type="term" value="C:DNA polymerase complex"/>
    <property type="evidence" value="ECO:0007669"/>
    <property type="project" value="UniProtKB-ARBA"/>
</dbReference>
<dbReference type="SUPFAM" id="SSF53098">
    <property type="entry name" value="Ribonuclease H-like"/>
    <property type="match status" value="1"/>
</dbReference>
<evidence type="ECO:0000256" key="2">
    <source>
        <dbReference type="ARBA" id="ARBA00022679"/>
    </source>
</evidence>
<dbReference type="PANTHER" id="PTHR37984:SF5">
    <property type="entry name" value="PROTEIN NYNRIN-LIKE"/>
    <property type="match status" value="1"/>
</dbReference>
<dbReference type="SUPFAM" id="SSF56672">
    <property type="entry name" value="DNA/RNA polymerases"/>
    <property type="match status" value="1"/>
</dbReference>
<dbReference type="Gene3D" id="3.30.70.270">
    <property type="match status" value="2"/>
</dbReference>
<dbReference type="GO" id="GO:0015074">
    <property type="term" value="P:DNA integration"/>
    <property type="evidence" value="ECO:0007669"/>
    <property type="project" value="InterPro"/>
</dbReference>
<dbReference type="FunFam" id="3.30.70.270:FF:000164">
    <property type="match status" value="1"/>
</dbReference>
<comment type="caution">
    <text evidence="10">The sequence shown here is derived from an EMBL/GenBank/DDBJ whole genome shotgun (WGS) entry which is preliminary data.</text>
</comment>
<reference evidence="10" key="1">
    <citation type="submission" date="2020-11" db="EMBL/GenBank/DDBJ databases">
        <authorList>
            <person name="Whiteford S."/>
        </authorList>
    </citation>
    <scope>NUCLEOTIDE SEQUENCE</scope>
</reference>
<dbReference type="EMBL" id="CAJHNJ030000040">
    <property type="protein sequence ID" value="CAG9130175.1"/>
    <property type="molecule type" value="Genomic_DNA"/>
</dbReference>
<dbReference type="CDD" id="cd01647">
    <property type="entry name" value="RT_LTR"/>
    <property type="match status" value="1"/>
</dbReference>
<dbReference type="CDD" id="cd09274">
    <property type="entry name" value="RNase_HI_RT_Ty3"/>
    <property type="match status" value="1"/>
</dbReference>
<dbReference type="Proteomes" id="UP000653454">
    <property type="component" value="Unassembled WGS sequence"/>
</dbReference>
<dbReference type="SUPFAM" id="SSF50630">
    <property type="entry name" value="Acid proteases"/>
    <property type="match status" value="1"/>
</dbReference>
<evidence type="ECO:0000259" key="8">
    <source>
        <dbReference type="PROSITE" id="PS50878"/>
    </source>
</evidence>
<dbReference type="FunFam" id="2.40.70.10:FF:000130">
    <property type="entry name" value="Retrovirus-related Pol polyprotein from transposon opus-like Protein"/>
    <property type="match status" value="1"/>
</dbReference>
<dbReference type="Gene3D" id="2.40.70.10">
    <property type="entry name" value="Acid Proteases"/>
    <property type="match status" value="1"/>
</dbReference>
<keyword evidence="4" id="KW-0540">Nuclease</keyword>
<keyword evidence="5" id="KW-0378">Hydrolase</keyword>
<dbReference type="InterPro" id="IPR050951">
    <property type="entry name" value="Retrovirus_Pol_polyprotein"/>
</dbReference>
<dbReference type="InterPro" id="IPR000477">
    <property type="entry name" value="RT_dom"/>
</dbReference>
<dbReference type="Pfam" id="PF00665">
    <property type="entry name" value="rve"/>
    <property type="match status" value="1"/>
</dbReference>